<dbReference type="Gene3D" id="1.20.120.220">
    <property type="entry name" value="ATP synthase, F0 complex, subunit A"/>
    <property type="match status" value="1"/>
</dbReference>
<evidence type="ECO:0000256" key="9">
    <source>
        <dbReference type="ARBA" id="ARBA00023136"/>
    </source>
</evidence>
<evidence type="ECO:0000256" key="1">
    <source>
        <dbReference type="ARBA" id="ARBA00004141"/>
    </source>
</evidence>
<evidence type="ECO:0000256" key="11">
    <source>
        <dbReference type="HAMAP-Rule" id="MF_01393"/>
    </source>
</evidence>
<gene>
    <name evidence="11" type="primary">atpB</name>
    <name evidence="12" type="ORF">A2729_00635</name>
</gene>
<dbReference type="PANTHER" id="PTHR42823:SF3">
    <property type="entry name" value="ATP SYNTHASE SUBUNIT A, CHLOROPLASTIC"/>
    <property type="match status" value="1"/>
</dbReference>
<feature type="transmembrane region" description="Helical" evidence="11">
    <location>
        <begin position="271"/>
        <end position="296"/>
    </location>
</feature>
<keyword evidence="4 11" id="KW-0138">CF(0)</keyword>
<evidence type="ECO:0000256" key="7">
    <source>
        <dbReference type="ARBA" id="ARBA00022989"/>
    </source>
</evidence>
<dbReference type="STRING" id="1797532.A2729_00635"/>
<organism evidence="12 13">
    <name type="scientific">Candidatus Buchananbacteria bacterium RIFCSPHIGHO2_01_FULL_39_14</name>
    <dbReference type="NCBI Taxonomy" id="1797532"/>
    <lineage>
        <taxon>Bacteria</taxon>
        <taxon>Candidatus Buchananiibacteriota</taxon>
    </lineage>
</organism>
<comment type="similarity">
    <text evidence="2 11">Belongs to the ATPase A chain family.</text>
</comment>
<comment type="caution">
    <text evidence="12">The sequence shown here is derived from an EMBL/GenBank/DDBJ whole genome shotgun (WGS) entry which is preliminary data.</text>
</comment>
<dbReference type="AlphaFoldDB" id="A0A1G1XZ20"/>
<comment type="function">
    <text evidence="11">Key component of the proton channel; it plays a direct role in the translocation of protons across the membrane.</text>
</comment>
<evidence type="ECO:0000313" key="12">
    <source>
        <dbReference type="EMBL" id="OGY45329.1"/>
    </source>
</evidence>
<keyword evidence="9 11" id="KW-0472">Membrane</keyword>
<protein>
    <recommendedName>
        <fullName evidence="11">ATP synthase subunit a</fullName>
    </recommendedName>
    <alternativeName>
        <fullName evidence="11">ATP synthase F0 sector subunit a</fullName>
    </alternativeName>
    <alternativeName>
        <fullName evidence="11">F-ATPase subunit 6</fullName>
    </alternativeName>
</protein>
<dbReference type="HAMAP" id="MF_01393">
    <property type="entry name" value="ATP_synth_a_bact"/>
    <property type="match status" value="1"/>
</dbReference>
<accession>A0A1G1XZ20</accession>
<evidence type="ECO:0000256" key="3">
    <source>
        <dbReference type="ARBA" id="ARBA00022448"/>
    </source>
</evidence>
<evidence type="ECO:0000256" key="2">
    <source>
        <dbReference type="ARBA" id="ARBA00006810"/>
    </source>
</evidence>
<dbReference type="InterPro" id="IPR045082">
    <property type="entry name" value="ATP_syn_F0_a_bact/chloroplast"/>
</dbReference>
<dbReference type="InterPro" id="IPR000568">
    <property type="entry name" value="ATP_synth_F0_asu"/>
</dbReference>
<dbReference type="InterPro" id="IPR023011">
    <property type="entry name" value="ATP_synth_F0_asu_AS"/>
</dbReference>
<dbReference type="PRINTS" id="PR00123">
    <property type="entry name" value="ATPASEA"/>
</dbReference>
<keyword evidence="6 11" id="KW-0375">Hydrogen ion transport</keyword>
<evidence type="ECO:0000256" key="4">
    <source>
        <dbReference type="ARBA" id="ARBA00022547"/>
    </source>
</evidence>
<dbReference type="SUPFAM" id="SSF81336">
    <property type="entry name" value="F1F0 ATP synthase subunit A"/>
    <property type="match status" value="1"/>
</dbReference>
<name>A0A1G1XZ20_9BACT</name>
<dbReference type="PROSITE" id="PS00449">
    <property type="entry name" value="ATPASE_A"/>
    <property type="match status" value="1"/>
</dbReference>
<dbReference type="GO" id="GO:0046933">
    <property type="term" value="F:proton-transporting ATP synthase activity, rotational mechanism"/>
    <property type="evidence" value="ECO:0007669"/>
    <property type="project" value="UniProtKB-UniRule"/>
</dbReference>
<dbReference type="CDD" id="cd00310">
    <property type="entry name" value="ATP-synt_Fo_a_6"/>
    <property type="match status" value="1"/>
</dbReference>
<feature type="transmembrane region" description="Helical" evidence="11">
    <location>
        <begin position="242"/>
        <end position="264"/>
    </location>
</feature>
<keyword evidence="8 11" id="KW-0406">Ion transport</keyword>
<evidence type="ECO:0000256" key="8">
    <source>
        <dbReference type="ARBA" id="ARBA00023065"/>
    </source>
</evidence>
<dbReference type="PANTHER" id="PTHR42823">
    <property type="entry name" value="ATP SYNTHASE SUBUNIT A, CHLOROPLASTIC"/>
    <property type="match status" value="1"/>
</dbReference>
<dbReference type="GO" id="GO:0045259">
    <property type="term" value="C:proton-transporting ATP synthase complex"/>
    <property type="evidence" value="ECO:0007669"/>
    <property type="project" value="UniProtKB-KW"/>
</dbReference>
<evidence type="ECO:0000256" key="10">
    <source>
        <dbReference type="ARBA" id="ARBA00023310"/>
    </source>
</evidence>
<dbReference type="GO" id="GO:0042777">
    <property type="term" value="P:proton motive force-driven plasma membrane ATP synthesis"/>
    <property type="evidence" value="ECO:0007669"/>
    <property type="project" value="TreeGrafter"/>
</dbReference>
<keyword evidence="7 11" id="KW-1133">Transmembrane helix</keyword>
<sequence length="302" mass="33543">MSQNNLENLSDVQVQASSPTAIEGNAGKVYTEVKHQPTLYAEPVLKFKDFTVTNSLLTSWVVVGLIVIFSVIIRFRISRIPQGFQNYLEVMVDGALKLADSVTGNRQSSLKFLPIVFPLFIFILLNNWLGLLPGIGSIGYFANEGGHQIFIPFFRGGTADLNTTLALAILAVIMTHIFGVMTVNFWHHFNRFFGLKYFLELPKKIFRDREYTAILIQPINFLVGLIELIGELAKVASLSFRLFGNVFAGEVLLGAIALIFAYLLPIPFIFLEILVGIIQALIFAMLTLVFLTVATADHGSSH</sequence>
<dbReference type="InterPro" id="IPR035908">
    <property type="entry name" value="F0_ATP_A_sf"/>
</dbReference>
<keyword evidence="10 11" id="KW-0066">ATP synthesis</keyword>
<dbReference type="Proteomes" id="UP000178930">
    <property type="component" value="Unassembled WGS sequence"/>
</dbReference>
<dbReference type="Pfam" id="PF00119">
    <property type="entry name" value="ATP-synt_A"/>
    <property type="match status" value="1"/>
</dbReference>
<keyword evidence="5 11" id="KW-0812">Transmembrane</keyword>
<proteinExistence type="inferred from homology"/>
<comment type="subcellular location">
    <subcellularLocation>
        <location evidence="11">Cell membrane</location>
        <topology evidence="11">Multi-pass membrane protein</topology>
    </subcellularLocation>
    <subcellularLocation>
        <location evidence="1">Membrane</location>
        <topology evidence="1">Multi-pass membrane protein</topology>
    </subcellularLocation>
</comment>
<keyword evidence="11" id="KW-1003">Cell membrane</keyword>
<feature type="transmembrane region" description="Helical" evidence="11">
    <location>
        <begin position="57"/>
        <end position="77"/>
    </location>
</feature>
<evidence type="ECO:0000313" key="13">
    <source>
        <dbReference type="Proteomes" id="UP000178930"/>
    </source>
</evidence>
<feature type="transmembrane region" description="Helical" evidence="11">
    <location>
        <begin position="115"/>
        <end position="141"/>
    </location>
</feature>
<keyword evidence="3 11" id="KW-0813">Transport</keyword>
<evidence type="ECO:0000256" key="6">
    <source>
        <dbReference type="ARBA" id="ARBA00022781"/>
    </source>
</evidence>
<feature type="transmembrane region" description="Helical" evidence="11">
    <location>
        <begin position="161"/>
        <end position="186"/>
    </location>
</feature>
<reference evidence="12 13" key="1">
    <citation type="journal article" date="2016" name="Nat. Commun.">
        <title>Thousands of microbial genomes shed light on interconnected biogeochemical processes in an aquifer system.</title>
        <authorList>
            <person name="Anantharaman K."/>
            <person name="Brown C.T."/>
            <person name="Hug L.A."/>
            <person name="Sharon I."/>
            <person name="Castelle C.J."/>
            <person name="Probst A.J."/>
            <person name="Thomas B.C."/>
            <person name="Singh A."/>
            <person name="Wilkins M.J."/>
            <person name="Karaoz U."/>
            <person name="Brodie E.L."/>
            <person name="Williams K.H."/>
            <person name="Hubbard S.S."/>
            <person name="Banfield J.F."/>
        </authorList>
    </citation>
    <scope>NUCLEOTIDE SEQUENCE [LARGE SCALE GENOMIC DNA]</scope>
</reference>
<dbReference type="EMBL" id="MHIB01000003">
    <property type="protein sequence ID" value="OGY45329.1"/>
    <property type="molecule type" value="Genomic_DNA"/>
</dbReference>
<evidence type="ECO:0000256" key="5">
    <source>
        <dbReference type="ARBA" id="ARBA00022692"/>
    </source>
</evidence>
<dbReference type="GO" id="GO:0005886">
    <property type="term" value="C:plasma membrane"/>
    <property type="evidence" value="ECO:0007669"/>
    <property type="project" value="UniProtKB-SubCell"/>
</dbReference>